<feature type="region of interest" description="Disordered" evidence="1">
    <location>
        <begin position="224"/>
        <end position="252"/>
    </location>
</feature>
<feature type="transmembrane region" description="Helical" evidence="2">
    <location>
        <begin position="21"/>
        <end position="41"/>
    </location>
</feature>
<keyword evidence="4" id="KW-1185">Reference proteome</keyword>
<proteinExistence type="predicted"/>
<feature type="transmembrane region" description="Helical" evidence="2">
    <location>
        <begin position="53"/>
        <end position="71"/>
    </location>
</feature>
<feature type="compositionally biased region" description="Polar residues" evidence="1">
    <location>
        <begin position="240"/>
        <end position="252"/>
    </location>
</feature>
<feature type="transmembrane region" description="Helical" evidence="2">
    <location>
        <begin position="83"/>
        <end position="105"/>
    </location>
</feature>
<evidence type="ECO:0000313" key="3">
    <source>
        <dbReference type="EMBL" id="MBB5348282.1"/>
    </source>
</evidence>
<evidence type="ECO:0000256" key="2">
    <source>
        <dbReference type="SAM" id="Phobius"/>
    </source>
</evidence>
<organism evidence="3 4">
    <name type="scientific">Desulfoprunum benzoelyticum</name>
    <dbReference type="NCBI Taxonomy" id="1506996"/>
    <lineage>
        <taxon>Bacteria</taxon>
        <taxon>Pseudomonadati</taxon>
        <taxon>Thermodesulfobacteriota</taxon>
        <taxon>Desulfobulbia</taxon>
        <taxon>Desulfobulbales</taxon>
        <taxon>Desulfobulbaceae</taxon>
        <taxon>Desulfoprunum</taxon>
    </lineage>
</organism>
<accession>A0A840UR70</accession>
<feature type="compositionally biased region" description="Basic and acidic residues" evidence="1">
    <location>
        <begin position="226"/>
        <end position="238"/>
    </location>
</feature>
<dbReference type="AlphaFoldDB" id="A0A840UR70"/>
<dbReference type="Proteomes" id="UP000539642">
    <property type="component" value="Unassembled WGS sequence"/>
</dbReference>
<evidence type="ECO:0000313" key="4">
    <source>
        <dbReference type="Proteomes" id="UP000539642"/>
    </source>
</evidence>
<gene>
    <name evidence="3" type="ORF">HNQ81_002013</name>
</gene>
<keyword evidence="2" id="KW-0812">Transmembrane</keyword>
<evidence type="ECO:0000256" key="1">
    <source>
        <dbReference type="SAM" id="MobiDB-lite"/>
    </source>
</evidence>
<keyword evidence="2" id="KW-0472">Membrane</keyword>
<dbReference type="EMBL" id="JACHEO010000010">
    <property type="protein sequence ID" value="MBB5348282.1"/>
    <property type="molecule type" value="Genomic_DNA"/>
</dbReference>
<reference evidence="3 4" key="1">
    <citation type="submission" date="2020-08" db="EMBL/GenBank/DDBJ databases">
        <title>Genomic Encyclopedia of Type Strains, Phase IV (KMG-IV): sequencing the most valuable type-strain genomes for metagenomic binning, comparative biology and taxonomic classification.</title>
        <authorList>
            <person name="Goeker M."/>
        </authorList>
    </citation>
    <scope>NUCLEOTIDE SEQUENCE [LARGE SCALE GENOMIC DNA]</scope>
    <source>
        <strain evidence="3 4">DSM 28570</strain>
    </source>
</reference>
<keyword evidence="2" id="KW-1133">Transmembrane helix</keyword>
<comment type="caution">
    <text evidence="3">The sequence shown here is derived from an EMBL/GenBank/DDBJ whole genome shotgun (WGS) entry which is preliminary data.</text>
</comment>
<sequence length="252" mass="27536">MKHPAANPTPPAEKQGMQGIVRLRVVALLLIVLFVGVIALPPDLTLLMVVENGPVEMLSAIGLLGAAFWLFCRAGRDGSGQPIAAGFLVLLLGLRELDFHARFTIMGVFKTKYYLSPLVPAGEKIIVSVLMVMIIFIAIRYIVGNFRRFTLALRRRHPAALALLAAFGYGLLGKGLDSLATPLEPPIAWFSADPKLVLRTMEEFTELGVPLCILLAVWYTSSPDGMDEREKGSPEAEKTTGYSHTIDQGQRH</sequence>
<protein>
    <submittedName>
        <fullName evidence="3">Uncharacterized protein</fullName>
    </submittedName>
</protein>
<dbReference type="RefSeq" id="WP_183350860.1">
    <property type="nucleotide sequence ID" value="NZ_JACHEO010000010.1"/>
</dbReference>
<feature type="transmembrane region" description="Helical" evidence="2">
    <location>
        <begin position="125"/>
        <end position="146"/>
    </location>
</feature>
<name>A0A840UR70_9BACT</name>